<evidence type="ECO:0000313" key="3">
    <source>
        <dbReference type="Proteomes" id="UP000050761"/>
    </source>
</evidence>
<protein>
    <submittedName>
        <fullName evidence="4">CCDC50_N domain-containing protein</fullName>
    </submittedName>
</protein>
<dbReference type="Proteomes" id="UP000050761">
    <property type="component" value="Unassembled WGS sequence"/>
</dbReference>
<dbReference type="AlphaFoldDB" id="A0A183GQX9"/>
<evidence type="ECO:0000256" key="1">
    <source>
        <dbReference type="SAM" id="MobiDB-lite"/>
    </source>
</evidence>
<keyword evidence="3" id="KW-1185">Reference proteome</keyword>
<evidence type="ECO:0000313" key="4">
    <source>
        <dbReference type="WBParaSite" id="HPBE_0002509901-mRNA-1"/>
    </source>
</evidence>
<feature type="compositionally biased region" description="Polar residues" evidence="1">
    <location>
        <begin position="78"/>
        <end position="96"/>
    </location>
</feature>
<name>A0A183GQX9_HELPZ</name>
<dbReference type="EMBL" id="UZAH01037341">
    <property type="protein sequence ID" value="VDP49064.1"/>
    <property type="molecule type" value="Genomic_DNA"/>
</dbReference>
<dbReference type="OrthoDB" id="5877310at2759"/>
<sequence length="201" mass="22575">MAGLMAQRLREIEDHNIAFRLQEEEFMRTESDEEMALRLQREFEEEELRQREDQARRDAELAQRLALLEEVQIPSTSELTTLPPQPQLHSALTTAGQGDPPLVDFDPPKAALNNLPTLASEAIHDPRTALQPEPHCNPFMNLLDDSPQGSVLLGALHPTNPFLQDIEGEGAEPLRLPPPPPYFQFVLPLTCTFEKSYSSCG</sequence>
<reference evidence="2 3" key="1">
    <citation type="submission" date="2018-11" db="EMBL/GenBank/DDBJ databases">
        <authorList>
            <consortium name="Pathogen Informatics"/>
        </authorList>
    </citation>
    <scope>NUCLEOTIDE SEQUENCE [LARGE SCALE GENOMIC DNA]</scope>
</reference>
<feature type="region of interest" description="Disordered" evidence="1">
    <location>
        <begin position="78"/>
        <end position="97"/>
    </location>
</feature>
<reference evidence="4" key="2">
    <citation type="submission" date="2019-09" db="UniProtKB">
        <authorList>
            <consortium name="WormBaseParasite"/>
        </authorList>
    </citation>
    <scope>IDENTIFICATION</scope>
</reference>
<proteinExistence type="predicted"/>
<organism evidence="3 4">
    <name type="scientific">Heligmosomoides polygyrus</name>
    <name type="common">Parasitic roundworm</name>
    <dbReference type="NCBI Taxonomy" id="6339"/>
    <lineage>
        <taxon>Eukaryota</taxon>
        <taxon>Metazoa</taxon>
        <taxon>Ecdysozoa</taxon>
        <taxon>Nematoda</taxon>
        <taxon>Chromadorea</taxon>
        <taxon>Rhabditida</taxon>
        <taxon>Rhabditina</taxon>
        <taxon>Rhabditomorpha</taxon>
        <taxon>Strongyloidea</taxon>
        <taxon>Heligmosomidae</taxon>
        <taxon>Heligmosomoides</taxon>
    </lineage>
</organism>
<evidence type="ECO:0000313" key="2">
    <source>
        <dbReference type="EMBL" id="VDP49064.1"/>
    </source>
</evidence>
<accession>A0A3P8EVG3</accession>
<dbReference type="CDD" id="cd22249">
    <property type="entry name" value="UDM1_RNF168_RNF169-like"/>
    <property type="match status" value="1"/>
</dbReference>
<gene>
    <name evidence="2" type="ORF">HPBE_LOCUS25098</name>
</gene>
<dbReference type="WBParaSite" id="HPBE_0002509901-mRNA-1">
    <property type="protein sequence ID" value="HPBE_0002509901-mRNA-1"/>
    <property type="gene ID" value="HPBE_0002509901"/>
</dbReference>
<accession>A0A183GQX9</accession>